<feature type="compositionally biased region" description="Basic and acidic residues" evidence="1">
    <location>
        <begin position="153"/>
        <end position="167"/>
    </location>
</feature>
<keyword evidence="2" id="KW-0472">Membrane</keyword>
<gene>
    <name evidence="5" type="ORF">NO2_1695</name>
</gene>
<feature type="non-terminal residue" evidence="5">
    <location>
        <position position="1"/>
    </location>
</feature>
<protein>
    <submittedName>
        <fullName evidence="5">Kinase</fullName>
    </submittedName>
</protein>
<feature type="transmembrane region" description="Helical" evidence="2">
    <location>
        <begin position="183"/>
        <end position="206"/>
    </location>
</feature>
<keyword evidence="2" id="KW-0812">Transmembrane</keyword>
<feature type="domain" description="PASTA" evidence="4">
    <location>
        <begin position="208"/>
        <end position="275"/>
    </location>
</feature>
<dbReference type="Pfam" id="PF03793">
    <property type="entry name" value="PASTA"/>
    <property type="match status" value="2"/>
</dbReference>
<reference evidence="5 6" key="1">
    <citation type="journal article" date="2019" name="ISME J.">
        <title>Genome analyses of uncultured TG2/ZB3 bacteria in 'Margulisbacteria' specifically attached to ectosymbiotic spirochetes of protists in the termite gut.</title>
        <authorList>
            <person name="Utami Y.D."/>
            <person name="Kuwahara H."/>
            <person name="Igai K."/>
            <person name="Murakami T."/>
            <person name="Sugaya K."/>
            <person name="Morikawa T."/>
            <person name="Nagura Y."/>
            <person name="Yuki M."/>
            <person name="Deevong P."/>
            <person name="Inoue T."/>
            <person name="Kihara K."/>
            <person name="Lo N."/>
            <person name="Yamada A."/>
            <person name="Ohkuma M."/>
            <person name="Hongoh Y."/>
        </authorList>
    </citation>
    <scope>NUCLEOTIDE SEQUENCE [LARGE SCALE GENOMIC DNA]</scope>
    <source>
        <strain evidence="5">NkOx7-02</strain>
    </source>
</reference>
<name>A0A388TKG8_9BACT</name>
<keyword evidence="6" id="KW-1185">Reference proteome</keyword>
<evidence type="ECO:0000259" key="4">
    <source>
        <dbReference type="PROSITE" id="PS51178"/>
    </source>
</evidence>
<dbReference type="InterPro" id="IPR000719">
    <property type="entry name" value="Prot_kinase_dom"/>
</dbReference>
<dbReference type="GO" id="GO:0005524">
    <property type="term" value="F:ATP binding"/>
    <property type="evidence" value="ECO:0007669"/>
    <property type="project" value="InterPro"/>
</dbReference>
<comment type="caution">
    <text evidence="5">The sequence shown here is derived from an EMBL/GenBank/DDBJ whole genome shotgun (WGS) entry which is preliminary data.</text>
</comment>
<proteinExistence type="predicted"/>
<keyword evidence="5" id="KW-0808">Transferase</keyword>
<dbReference type="Proteomes" id="UP000275925">
    <property type="component" value="Unassembled WGS sequence"/>
</dbReference>
<dbReference type="CDD" id="cd06577">
    <property type="entry name" value="PASTA_pknB"/>
    <property type="match status" value="2"/>
</dbReference>
<dbReference type="PROSITE" id="PS50011">
    <property type="entry name" value="PROTEIN_KINASE_DOM"/>
    <property type="match status" value="1"/>
</dbReference>
<organism evidence="5 6">
    <name type="scientific">Candidatus Termititenax persephonae</name>
    <dbReference type="NCBI Taxonomy" id="2218525"/>
    <lineage>
        <taxon>Bacteria</taxon>
        <taxon>Bacillati</taxon>
        <taxon>Candidatus Margulisiibacteriota</taxon>
        <taxon>Candidatus Termititenacia</taxon>
        <taxon>Candidatus Termititenacales</taxon>
        <taxon>Candidatus Termititenacaceae</taxon>
        <taxon>Candidatus Termititenax</taxon>
    </lineage>
</organism>
<feature type="non-terminal residue" evidence="5">
    <location>
        <position position="383"/>
    </location>
</feature>
<sequence>NAWLLHKNQKSIIPAAYLSPEQIRGEDIAKYTDARALAVLFYQLLAGRAPYPSVNNLQMLLRNSRQAPEPLPRGTPAYLEEIITKALQHNPAYRHQSVREFSGDLRAQKVSMPVTELRQREADKKNPLPSPPPNSAKPREYAKMPPKQPLAGKQERKMPLPEEENIKPRKPSPSQELLRQVSFYALLGIFAAGLALFINAVFFNYFNSVPRIEIPDVLNLPVEEANILLKEQGLRVKFGGYINNTSVTPNYVVAVTPEAGRVVKKDRIVKIYASQQSEELSAPNLVGYTLQTAAPFVADRSLTINITERLFSNKYPLNQIIEQQPGAGEKVGRGDRINVIISDGYPVWLDIKERTPEHLTVILNIQNEPDWEPQNVVVYLQER</sequence>
<dbReference type="EMBL" id="BGZO01000175">
    <property type="protein sequence ID" value="GBR77291.1"/>
    <property type="molecule type" value="Genomic_DNA"/>
</dbReference>
<dbReference type="Gene3D" id="3.30.10.20">
    <property type="match status" value="2"/>
</dbReference>
<dbReference type="SMART" id="SM00740">
    <property type="entry name" value="PASTA"/>
    <property type="match status" value="2"/>
</dbReference>
<keyword evidence="2" id="KW-1133">Transmembrane helix</keyword>
<dbReference type="Pfam" id="PF07714">
    <property type="entry name" value="PK_Tyr_Ser-Thr"/>
    <property type="match status" value="1"/>
</dbReference>
<dbReference type="SUPFAM" id="SSF56112">
    <property type="entry name" value="Protein kinase-like (PK-like)"/>
    <property type="match status" value="1"/>
</dbReference>
<evidence type="ECO:0000313" key="5">
    <source>
        <dbReference type="EMBL" id="GBR77291.1"/>
    </source>
</evidence>
<feature type="compositionally biased region" description="Basic and acidic residues" evidence="1">
    <location>
        <begin position="117"/>
        <end position="126"/>
    </location>
</feature>
<feature type="domain" description="Protein kinase" evidence="3">
    <location>
        <begin position="1"/>
        <end position="115"/>
    </location>
</feature>
<evidence type="ECO:0000256" key="1">
    <source>
        <dbReference type="SAM" id="MobiDB-lite"/>
    </source>
</evidence>
<dbReference type="InterPro" id="IPR001245">
    <property type="entry name" value="Ser-Thr/Tyr_kinase_cat_dom"/>
</dbReference>
<dbReference type="InterPro" id="IPR005543">
    <property type="entry name" value="PASTA_dom"/>
</dbReference>
<evidence type="ECO:0000313" key="6">
    <source>
        <dbReference type="Proteomes" id="UP000275925"/>
    </source>
</evidence>
<dbReference type="Gene3D" id="1.10.510.10">
    <property type="entry name" value="Transferase(Phosphotransferase) domain 1"/>
    <property type="match status" value="1"/>
</dbReference>
<evidence type="ECO:0000259" key="3">
    <source>
        <dbReference type="PROSITE" id="PS50011"/>
    </source>
</evidence>
<dbReference type="GO" id="GO:0004672">
    <property type="term" value="F:protein kinase activity"/>
    <property type="evidence" value="ECO:0007669"/>
    <property type="project" value="InterPro"/>
</dbReference>
<evidence type="ECO:0000256" key="2">
    <source>
        <dbReference type="SAM" id="Phobius"/>
    </source>
</evidence>
<dbReference type="PROSITE" id="PS51178">
    <property type="entry name" value="PASTA"/>
    <property type="match status" value="2"/>
</dbReference>
<accession>A0A388TKG8</accession>
<dbReference type="InterPro" id="IPR011009">
    <property type="entry name" value="Kinase-like_dom_sf"/>
</dbReference>
<dbReference type="AlphaFoldDB" id="A0A388TKG8"/>
<keyword evidence="5" id="KW-0418">Kinase</keyword>
<feature type="region of interest" description="Disordered" evidence="1">
    <location>
        <begin position="109"/>
        <end position="173"/>
    </location>
</feature>
<feature type="domain" description="PASTA" evidence="4">
    <location>
        <begin position="276"/>
        <end position="343"/>
    </location>
</feature>